<dbReference type="GO" id="GO:0003723">
    <property type="term" value="F:RNA binding"/>
    <property type="evidence" value="ECO:0007669"/>
    <property type="project" value="UniProtKB-UniRule"/>
</dbReference>
<evidence type="ECO:0000256" key="1">
    <source>
        <dbReference type="ARBA" id="ARBA00014389"/>
    </source>
</evidence>
<evidence type="ECO:0000256" key="3">
    <source>
        <dbReference type="ARBA" id="ARBA00022561"/>
    </source>
</evidence>
<evidence type="ECO:0000256" key="2">
    <source>
        <dbReference type="ARBA" id="ARBA00022497"/>
    </source>
</evidence>
<comment type="similarity">
    <text evidence="9">Belongs to the nucleorhabdovirus nucleocapsid protein family.</text>
</comment>
<comment type="subcellular location">
    <subcellularLocation>
        <location evidence="9">Virion</location>
    </subcellularLocation>
    <subcellularLocation>
        <location evidence="9">Host cytoplasm</location>
    </subcellularLocation>
</comment>
<name>A0A9N7AAM7_9RHAB</name>
<dbReference type="InterPro" id="IPR004902">
    <property type="entry name" value="Rhabdo_ncap_2"/>
</dbReference>
<keyword evidence="5 9" id="KW-0694">RNA-binding</keyword>
<reference evidence="10" key="1">
    <citation type="journal article" date="2022" name="bioRxiv">
        <title>Unlocking the hidden genetic diversity of varicosaviruses, the neglected plant rhabdoviruses.</title>
        <authorList>
            <person name="Bejerman N."/>
            <person name="Dietzgen R.G."/>
            <person name="Debat H."/>
        </authorList>
    </citation>
    <scope>NUCLEOTIDE SEQUENCE</scope>
</reference>
<dbReference type="GO" id="GO:0019029">
    <property type="term" value="C:helical viral capsid"/>
    <property type="evidence" value="ECO:0007669"/>
    <property type="project" value="UniProtKB-UniRule"/>
</dbReference>
<comment type="subunit">
    <text evidence="9">Homomultimerizes to form the nucleocapsid. Binds to viral genomic RNA.</text>
</comment>
<accession>A0A9N7AAM7</accession>
<evidence type="ECO:0000256" key="4">
    <source>
        <dbReference type="ARBA" id="ARBA00022844"/>
    </source>
</evidence>
<protein>
    <recommendedName>
        <fullName evidence="1 9">Nucleoprotein</fullName>
        <shortName evidence="9">NP</shortName>
        <shortName evidence="9">Protein N</shortName>
    </recommendedName>
    <alternativeName>
        <fullName evidence="8 9">Nucleocapsid protein</fullName>
    </alternativeName>
</protein>
<evidence type="ECO:0000313" key="10">
    <source>
        <dbReference type="EMBL" id="DAZ90733.1"/>
    </source>
</evidence>
<dbReference type="EMBL" id="BK061775">
    <property type="protein sequence ID" value="DAZ90733.1"/>
    <property type="molecule type" value="Viral_cRNA"/>
</dbReference>
<keyword evidence="7 9" id="KW-0687">Ribonucleoprotein</keyword>
<keyword evidence="9" id="KW-1035">Host cytoplasm</keyword>
<evidence type="ECO:0000256" key="7">
    <source>
        <dbReference type="ARBA" id="ARBA00023274"/>
    </source>
</evidence>
<evidence type="ECO:0000256" key="9">
    <source>
        <dbReference type="RuleBase" id="RU369108"/>
    </source>
</evidence>
<dbReference type="GO" id="GO:0019013">
    <property type="term" value="C:viral nucleocapsid"/>
    <property type="evidence" value="ECO:0007669"/>
    <property type="project" value="UniProtKB-UniRule"/>
</dbReference>
<dbReference type="GO" id="GO:0030430">
    <property type="term" value="C:host cell cytoplasm"/>
    <property type="evidence" value="ECO:0007669"/>
    <property type="project" value="UniProtKB-SubCell"/>
</dbReference>
<keyword evidence="6 9" id="KW-0543">Viral nucleoprotein</keyword>
<sequence length="448" mass="51605">MESRLAQEIRRQALLDRVRNLNLGNNNEDNDNQNEEEITTAMPTVLQIEGHDQYNEYMAKFSQTPIPECDEWEGPVTGHNVKNHFDWSDETLKKLRIISLRELSLYDMAELGEETFDAIHGVCTKKTLANLMLLAYNLRNDSGMRLIPDYEPYLVDQVRSIPPDLIDETRVATGSFKDMTASFDDLEDTEALDEGIKRLAIAYGYLAASYLRLFTKSVENYEKVESHLKMKFNNFFGFEFPFQEFHPDVDVIRGIKKQFELDDMLRNTMYVILHAAASDEAGQNLKEFLFRLHLNYTGLHVYVLFIRCLENLSINCKQLGNMLYSPLFSEQLKALARMLQMDNGKEEKHSREMWKVARLFDKAFFGVLQIKNCLTFALTLAYMVVETSTTRRDGPLKIAGLKDASDEAKGEARLIASKVVYHCRRQILGDKFAGAAVGRLLQKKRNRM</sequence>
<keyword evidence="2 9" id="KW-1139">Helical capsid protein</keyword>
<comment type="function">
    <text evidence="9">Encapsidates the genome, protecting it from nucleases. The encapsidated genomic RNA is termed the nucleocapsid (NC) and serves as template for viral transcription and replication.</text>
</comment>
<evidence type="ECO:0000256" key="5">
    <source>
        <dbReference type="ARBA" id="ARBA00022884"/>
    </source>
</evidence>
<evidence type="ECO:0000256" key="8">
    <source>
        <dbReference type="ARBA" id="ARBA00033344"/>
    </source>
</evidence>
<keyword evidence="3 9" id="KW-0167">Capsid protein</keyword>
<dbReference type="Pfam" id="PF03216">
    <property type="entry name" value="Rhabdo_ncap_2"/>
    <property type="match status" value="1"/>
</dbReference>
<keyword evidence="4 9" id="KW-0946">Virion</keyword>
<evidence type="ECO:0000256" key="6">
    <source>
        <dbReference type="ARBA" id="ARBA00023086"/>
    </source>
</evidence>
<dbReference type="GO" id="GO:1990904">
    <property type="term" value="C:ribonucleoprotein complex"/>
    <property type="evidence" value="ECO:0007669"/>
    <property type="project" value="UniProtKB-UniRule"/>
</dbReference>
<organism evidence="10">
    <name type="scientific">Leucanthemum virus 1</name>
    <dbReference type="NCBI Taxonomy" id="2977970"/>
    <lineage>
        <taxon>Viruses</taxon>
        <taxon>Riboviria</taxon>
        <taxon>Orthornavirae</taxon>
        <taxon>Negarnaviricota</taxon>
        <taxon>Haploviricotina</taxon>
        <taxon>Monjiviricetes</taxon>
        <taxon>Mononegavirales</taxon>
        <taxon>Rhabdoviridae</taxon>
        <taxon>Betarhabdovirinae</taxon>
        <taxon>Varicosavirus</taxon>
        <taxon>Varicosavirus leucanthemi</taxon>
    </lineage>
</organism>
<proteinExistence type="inferred from homology"/>